<dbReference type="PANTHER" id="PTHR30244">
    <property type="entry name" value="TRANSAMINASE"/>
    <property type="match status" value="1"/>
</dbReference>
<comment type="caution">
    <text evidence="3">The sequence shown here is derived from an EMBL/GenBank/DDBJ whole genome shotgun (WGS) entry which is preliminary data.</text>
</comment>
<evidence type="ECO:0000256" key="1">
    <source>
        <dbReference type="ARBA" id="ARBA00037999"/>
    </source>
</evidence>
<dbReference type="EMBL" id="JAAKYA010000082">
    <property type="protein sequence ID" value="NGO40268.1"/>
    <property type="molecule type" value="Genomic_DNA"/>
</dbReference>
<accession>A0A6M1RJM6</accession>
<dbReference type="RefSeq" id="WP_165108677.1">
    <property type="nucleotide sequence ID" value="NZ_JAAKYA010000082.1"/>
</dbReference>
<evidence type="ECO:0000313" key="3">
    <source>
        <dbReference type="EMBL" id="NGO40268.1"/>
    </source>
</evidence>
<evidence type="ECO:0008006" key="5">
    <source>
        <dbReference type="Google" id="ProtNLM"/>
    </source>
</evidence>
<dbReference type="Gene3D" id="3.40.640.10">
    <property type="entry name" value="Type I PLP-dependent aspartate aminotransferase-like (Major domain)"/>
    <property type="match status" value="1"/>
</dbReference>
<dbReference type="PANTHER" id="PTHR30244:SF34">
    <property type="entry name" value="DTDP-4-AMINO-4,6-DIDEOXYGALACTOSE TRANSAMINASE"/>
    <property type="match status" value="1"/>
</dbReference>
<evidence type="ECO:0000313" key="4">
    <source>
        <dbReference type="Proteomes" id="UP000477311"/>
    </source>
</evidence>
<gene>
    <name evidence="3" type="ORF">G4L39_12810</name>
</gene>
<dbReference type="SUPFAM" id="SSF53383">
    <property type="entry name" value="PLP-dependent transferases"/>
    <property type="match status" value="1"/>
</dbReference>
<name>A0A6M1RJM6_9BACT</name>
<proteinExistence type="inferred from homology"/>
<keyword evidence="2" id="KW-0663">Pyridoxal phosphate</keyword>
<dbReference type="GO" id="GO:0000271">
    <property type="term" value="P:polysaccharide biosynthetic process"/>
    <property type="evidence" value="ECO:0007669"/>
    <property type="project" value="TreeGrafter"/>
</dbReference>
<dbReference type="AlphaFoldDB" id="A0A6M1RJM6"/>
<dbReference type="GO" id="GO:0008483">
    <property type="term" value="F:transaminase activity"/>
    <property type="evidence" value="ECO:0007669"/>
    <property type="project" value="TreeGrafter"/>
</dbReference>
<sequence length="428" mass="46853">MDVWKRTKPALMGGEPVRRRPWPAWPVHGLEEERRLLRVLREGRWSQRAGGETALFERRFAGARGSRHAFAVATRTAALRLALGSVGWEPGSEVILPAYGPLCWVGAVLSAGMRPVFADVVVETGHLDMAAVEGVATENVRGVLVFHTAGLPVPMEPFLEGAENRGWAVLEDASQAHGGVYRDRPCGTWGRVAVFSFDAGAVLTAGEGGLVLTNDAEVAGRCRRLLGRGEPGSTDSAAAEPFEEMALDEFAGAMLNAQLDRFELQARRRDQRSRYLAERLADLPGVYPQQRVEGCTRHGGAGFLLRLDADRFGAPRDAVVAALAAEGIPCGTGWREPLPERWARLRRELAGGWPVASGGVGARGPKCVQAQRLCRQAIWLEGRVLLADQKDMDDIVRALEKLQEHGRALKDWWRRERSEVRAVREGGD</sequence>
<protein>
    <recommendedName>
        <fullName evidence="5">DegT/DnrJ/EryC1/StrS family aminotransferase</fullName>
    </recommendedName>
</protein>
<comment type="similarity">
    <text evidence="1 2">Belongs to the DegT/DnrJ/EryC1 family.</text>
</comment>
<dbReference type="Gene3D" id="3.90.1150.10">
    <property type="entry name" value="Aspartate Aminotransferase, domain 1"/>
    <property type="match status" value="1"/>
</dbReference>
<dbReference type="PIRSF" id="PIRSF000390">
    <property type="entry name" value="PLP_StrS"/>
    <property type="match status" value="1"/>
</dbReference>
<reference evidence="3 4" key="1">
    <citation type="submission" date="2020-02" db="EMBL/GenBank/DDBJ databases">
        <title>Draft genome sequence of Limisphaera ngatamarikiensis NGM72.4T, a thermophilic Verrucomicrobia grouped in subdivision 3.</title>
        <authorList>
            <person name="Carere C.R."/>
            <person name="Steen J."/>
            <person name="Hugenholtz P."/>
            <person name="Stott M.B."/>
        </authorList>
    </citation>
    <scope>NUCLEOTIDE SEQUENCE [LARGE SCALE GENOMIC DNA]</scope>
    <source>
        <strain evidence="3 4">NGM72.4</strain>
    </source>
</reference>
<dbReference type="InterPro" id="IPR015422">
    <property type="entry name" value="PyrdxlP-dep_Trfase_small"/>
</dbReference>
<keyword evidence="4" id="KW-1185">Reference proteome</keyword>
<evidence type="ECO:0000256" key="2">
    <source>
        <dbReference type="RuleBase" id="RU004508"/>
    </source>
</evidence>
<dbReference type="Pfam" id="PF01041">
    <property type="entry name" value="DegT_DnrJ_EryC1"/>
    <property type="match status" value="1"/>
</dbReference>
<organism evidence="3 4">
    <name type="scientific">Limisphaera ngatamarikiensis</name>
    <dbReference type="NCBI Taxonomy" id="1324935"/>
    <lineage>
        <taxon>Bacteria</taxon>
        <taxon>Pseudomonadati</taxon>
        <taxon>Verrucomicrobiota</taxon>
        <taxon>Verrucomicrobiia</taxon>
        <taxon>Limisphaerales</taxon>
        <taxon>Limisphaeraceae</taxon>
        <taxon>Limisphaera</taxon>
    </lineage>
</organism>
<dbReference type="InterPro" id="IPR015424">
    <property type="entry name" value="PyrdxlP-dep_Trfase"/>
</dbReference>
<dbReference type="InterPro" id="IPR015421">
    <property type="entry name" value="PyrdxlP-dep_Trfase_major"/>
</dbReference>
<dbReference type="InterPro" id="IPR000653">
    <property type="entry name" value="DegT/StrS_aminotransferase"/>
</dbReference>
<dbReference type="GO" id="GO:0030170">
    <property type="term" value="F:pyridoxal phosphate binding"/>
    <property type="evidence" value="ECO:0007669"/>
    <property type="project" value="TreeGrafter"/>
</dbReference>
<dbReference type="Proteomes" id="UP000477311">
    <property type="component" value="Unassembled WGS sequence"/>
</dbReference>